<dbReference type="PROSITE" id="PS00139">
    <property type="entry name" value="THIOL_PROTEASE_CYS"/>
    <property type="match status" value="1"/>
</dbReference>
<protein>
    <submittedName>
        <fullName evidence="10">Cathepsin O</fullName>
    </submittedName>
</protein>
<dbReference type="InterPro" id="IPR000169">
    <property type="entry name" value="Pept_cys_AS"/>
</dbReference>
<dbReference type="PRINTS" id="PR00705">
    <property type="entry name" value="PAPAIN"/>
</dbReference>
<keyword evidence="7" id="KW-0732">Signal</keyword>
<dbReference type="InterPro" id="IPR013128">
    <property type="entry name" value="Peptidase_C1A"/>
</dbReference>
<evidence type="ECO:0000256" key="6">
    <source>
        <dbReference type="ARBA" id="ARBA00023157"/>
    </source>
</evidence>
<dbReference type="PROSITE" id="PS00639">
    <property type="entry name" value="THIOL_PROTEASE_HIS"/>
    <property type="match status" value="1"/>
</dbReference>
<name>A0AAV4FBA8_9GAST</name>
<keyword evidence="3" id="KW-0378">Hydrolase</keyword>
<dbReference type="AlphaFoldDB" id="A0AAV4FBA8"/>
<keyword evidence="5" id="KW-0865">Zymogen</keyword>
<feature type="domain" description="Peptidase C1A papain C-terminal" evidence="8">
    <location>
        <begin position="150"/>
        <end position="361"/>
    </location>
</feature>
<dbReference type="Pfam" id="PF08246">
    <property type="entry name" value="Inhibitor_I29"/>
    <property type="match status" value="1"/>
</dbReference>
<dbReference type="CDD" id="cd02248">
    <property type="entry name" value="Peptidase_C1A"/>
    <property type="match status" value="1"/>
</dbReference>
<dbReference type="Pfam" id="PF00112">
    <property type="entry name" value="Peptidase_C1"/>
    <property type="match status" value="1"/>
</dbReference>
<evidence type="ECO:0000256" key="3">
    <source>
        <dbReference type="ARBA" id="ARBA00022801"/>
    </source>
</evidence>
<dbReference type="GO" id="GO:0008234">
    <property type="term" value="F:cysteine-type peptidase activity"/>
    <property type="evidence" value="ECO:0007669"/>
    <property type="project" value="UniProtKB-KW"/>
</dbReference>
<dbReference type="InterPro" id="IPR013201">
    <property type="entry name" value="Prot_inhib_I29"/>
</dbReference>
<evidence type="ECO:0000313" key="10">
    <source>
        <dbReference type="EMBL" id="GFR70512.1"/>
    </source>
</evidence>
<dbReference type="SMART" id="SM00645">
    <property type="entry name" value="Pept_C1"/>
    <property type="match status" value="1"/>
</dbReference>
<evidence type="ECO:0000256" key="5">
    <source>
        <dbReference type="ARBA" id="ARBA00023145"/>
    </source>
</evidence>
<reference evidence="10 11" key="1">
    <citation type="journal article" date="2021" name="Elife">
        <title>Chloroplast acquisition without the gene transfer in kleptoplastic sea slugs, Plakobranchus ocellatus.</title>
        <authorList>
            <person name="Maeda T."/>
            <person name="Takahashi S."/>
            <person name="Yoshida T."/>
            <person name="Shimamura S."/>
            <person name="Takaki Y."/>
            <person name="Nagai Y."/>
            <person name="Toyoda A."/>
            <person name="Suzuki Y."/>
            <person name="Arimoto A."/>
            <person name="Ishii H."/>
            <person name="Satoh N."/>
            <person name="Nishiyama T."/>
            <person name="Hasebe M."/>
            <person name="Maruyama T."/>
            <person name="Minagawa J."/>
            <person name="Obokata J."/>
            <person name="Shigenobu S."/>
        </authorList>
    </citation>
    <scope>NUCLEOTIDE SEQUENCE [LARGE SCALE GENOMIC DNA]</scope>
</reference>
<keyword evidence="11" id="KW-1185">Reference proteome</keyword>
<dbReference type="InterPro" id="IPR039417">
    <property type="entry name" value="Peptidase_C1A_papain-like"/>
</dbReference>
<keyword evidence="6" id="KW-1015">Disulfide bond</keyword>
<dbReference type="InterPro" id="IPR038765">
    <property type="entry name" value="Papain-like_cys_pep_sf"/>
</dbReference>
<evidence type="ECO:0000259" key="9">
    <source>
        <dbReference type="SMART" id="SM00848"/>
    </source>
</evidence>
<keyword evidence="4" id="KW-0788">Thiol protease</keyword>
<organism evidence="10 11">
    <name type="scientific">Elysia marginata</name>
    <dbReference type="NCBI Taxonomy" id="1093978"/>
    <lineage>
        <taxon>Eukaryota</taxon>
        <taxon>Metazoa</taxon>
        <taxon>Spiralia</taxon>
        <taxon>Lophotrochozoa</taxon>
        <taxon>Mollusca</taxon>
        <taxon>Gastropoda</taxon>
        <taxon>Heterobranchia</taxon>
        <taxon>Euthyneura</taxon>
        <taxon>Panpulmonata</taxon>
        <taxon>Sacoglossa</taxon>
        <taxon>Placobranchoidea</taxon>
        <taxon>Plakobranchidae</taxon>
        <taxon>Elysia</taxon>
    </lineage>
</organism>
<dbReference type="GO" id="GO:0006508">
    <property type="term" value="P:proteolysis"/>
    <property type="evidence" value="ECO:0007669"/>
    <property type="project" value="UniProtKB-KW"/>
</dbReference>
<comment type="similarity">
    <text evidence="1">Belongs to the peptidase C1 family.</text>
</comment>
<evidence type="ECO:0000313" key="11">
    <source>
        <dbReference type="Proteomes" id="UP000762676"/>
    </source>
</evidence>
<evidence type="ECO:0000259" key="8">
    <source>
        <dbReference type="SMART" id="SM00645"/>
    </source>
</evidence>
<dbReference type="Gene3D" id="3.90.70.10">
    <property type="entry name" value="Cysteine proteinases"/>
    <property type="match status" value="1"/>
</dbReference>
<dbReference type="PANTHER" id="PTHR12411">
    <property type="entry name" value="CYSTEINE PROTEASE FAMILY C1-RELATED"/>
    <property type="match status" value="1"/>
</dbReference>
<dbReference type="SUPFAM" id="SSF54001">
    <property type="entry name" value="Cysteine proteinases"/>
    <property type="match status" value="1"/>
</dbReference>
<comment type="caution">
    <text evidence="10">The sequence shown here is derived from an EMBL/GenBank/DDBJ whole genome shotgun (WGS) entry which is preliminary data.</text>
</comment>
<evidence type="ECO:0000256" key="7">
    <source>
        <dbReference type="SAM" id="SignalP"/>
    </source>
</evidence>
<dbReference type="InterPro" id="IPR025660">
    <property type="entry name" value="Pept_his_AS"/>
</dbReference>
<dbReference type="Proteomes" id="UP000762676">
    <property type="component" value="Unassembled WGS sequence"/>
</dbReference>
<dbReference type="SMART" id="SM00848">
    <property type="entry name" value="Inhibitor_I29"/>
    <property type="match status" value="1"/>
</dbReference>
<evidence type="ECO:0000256" key="2">
    <source>
        <dbReference type="ARBA" id="ARBA00022670"/>
    </source>
</evidence>
<feature type="domain" description="Cathepsin propeptide inhibitor" evidence="9">
    <location>
        <begin position="52"/>
        <end position="114"/>
    </location>
</feature>
<proteinExistence type="inferred from homology"/>
<gene>
    <name evidence="10" type="ORF">ElyMa_005654900</name>
</gene>
<evidence type="ECO:0000256" key="1">
    <source>
        <dbReference type="ARBA" id="ARBA00008455"/>
    </source>
</evidence>
<evidence type="ECO:0000256" key="4">
    <source>
        <dbReference type="ARBA" id="ARBA00022807"/>
    </source>
</evidence>
<keyword evidence="2" id="KW-0645">Protease</keyword>
<feature type="signal peptide" evidence="7">
    <location>
        <begin position="1"/>
        <end position="28"/>
    </location>
</feature>
<dbReference type="InterPro" id="IPR000668">
    <property type="entry name" value="Peptidase_C1A_C"/>
</dbReference>
<feature type="chain" id="PRO_5043966102" evidence="7">
    <location>
        <begin position="29"/>
        <end position="366"/>
    </location>
</feature>
<accession>A0AAV4FBA8</accession>
<dbReference type="EMBL" id="BMAT01011327">
    <property type="protein sequence ID" value="GFR70512.1"/>
    <property type="molecule type" value="Genomic_DNA"/>
</dbReference>
<sequence>MQPRIKTCTCFLIAIFTLICLIASPGAASPTYGFDLKLNPLRLEDDVLFIQFYDFATKHGRQYISNSSELLFRFQVYKDSAKKADRLNRPYKTNNKSGPVFGVNKFSDLTPEEFRAKYLSGLKHPRTTLKFGNSFFKVGSLQSPVNMKALPDSVDWRDKSVLSPVIDQKGCGACWAISTVETMEAMSVIENRTKSVNRLSIQEVIDCDDENKGCEGGDICQAAKWASSHGIVPEKDYPLTRKTGTCKKVSELAEKVKVSGYSCNNFVGNENKILEILANHGPVTVAVDAATWHNYVGGIIRFHCSAAINHAVQIVGYNLKGEVPYYIIRNSWGPDFGDKGYLYVRIGKNLCGVANEVVTLSVSPPV</sequence>